<comment type="caution">
    <text evidence="4">The sequence shown here is derived from an EMBL/GenBank/DDBJ whole genome shotgun (WGS) entry which is preliminary data.</text>
</comment>
<evidence type="ECO:0000313" key="5">
    <source>
        <dbReference type="Proteomes" id="UP000504756"/>
    </source>
</evidence>
<proteinExistence type="predicted"/>
<organism evidence="4 5">
    <name type="scientific">Lactococcus garvieae</name>
    <dbReference type="NCBI Taxonomy" id="1363"/>
    <lineage>
        <taxon>Bacteria</taxon>
        <taxon>Bacillati</taxon>
        <taxon>Bacillota</taxon>
        <taxon>Bacilli</taxon>
        <taxon>Lactobacillales</taxon>
        <taxon>Streptococcaceae</taxon>
        <taxon>Lactococcus</taxon>
    </lineage>
</organism>
<dbReference type="PANTHER" id="PTHR30185:SF13">
    <property type="entry name" value="LICABCH OPERON REGULATOR-RELATED"/>
    <property type="match status" value="1"/>
</dbReference>
<keyword evidence="2" id="KW-0804">Transcription</keyword>
<evidence type="ECO:0000256" key="2">
    <source>
        <dbReference type="ARBA" id="ARBA00023163"/>
    </source>
</evidence>
<keyword evidence="1" id="KW-0805">Transcription regulation</keyword>
<dbReference type="AlphaFoldDB" id="A0A6L2ZVW1"/>
<evidence type="ECO:0000256" key="1">
    <source>
        <dbReference type="ARBA" id="ARBA00023015"/>
    </source>
</evidence>
<gene>
    <name evidence="4" type="ORF">ikelab_09450</name>
</gene>
<dbReference type="Proteomes" id="UP000504756">
    <property type="component" value="Unassembled WGS sequence"/>
</dbReference>
<dbReference type="EMBL" id="BLXU01000005">
    <property type="protein sequence ID" value="GFO51670.1"/>
    <property type="molecule type" value="Genomic_DNA"/>
</dbReference>
<evidence type="ECO:0000259" key="3">
    <source>
        <dbReference type="Pfam" id="PF05043"/>
    </source>
</evidence>
<feature type="domain" description="Mga helix-turn-helix" evidence="3">
    <location>
        <begin position="87"/>
        <end position="169"/>
    </location>
</feature>
<dbReference type="PANTHER" id="PTHR30185">
    <property type="entry name" value="CRYPTIC BETA-GLUCOSIDE BGL OPERON ANTITERMINATOR"/>
    <property type="match status" value="1"/>
</dbReference>
<dbReference type="RefSeq" id="WP_176490238.1">
    <property type="nucleotide sequence ID" value="NZ_BLXU01000005.1"/>
</dbReference>
<sequence length="496" mass="58885">MIPYFISNKDQKKLDLFQDLLFTHYAQSSKDLMMKFQLTSTTFRRYIQELTEDIHHNFESEVSLESDAKVGYELSIHSDKTINYLIESLKIYYIKNSSLYSLIRLLTTKRYYSVSEIAMDLNFSEPVVYKLLSQLKAMLVPFDVSLNFEKPNNFDGSEIGVRYFLFLIYWNLFHTFYDHPFSDKFPLEFINMDFLKKSLHIKKQLSKLQETKLKILARIISYRLVFFKKSVNMSDTLLEDIQFFNSGTPTLNIATYNINSVILENESILFNFLVRGIISDIDTLEDKQILVKKYENSNLTISKQVHYFLEKFNEQFKVTYTKENYIETYYLTLMTFIYIKHFNFNVDEYLSHPINENIAAYKENKRFMEIYPKLLELLKYLPFSHELKENDIHSFTLLIYTLYEINSKPQSVAIYIVHNSNIATPPLIRSAIKKVFNDELVHFVETPNQADIIISDAFEEITSENNIFYFENPSNKDTWASLFTFISSYIYNRVFK</sequence>
<reference evidence="4 5" key="1">
    <citation type="submission" date="2020-06" db="EMBL/GenBank/DDBJ databases">
        <title>Draft genome sequence of Lactic acid bacteria from Okinawan-style tofu.</title>
        <authorList>
            <person name="Takara I."/>
            <person name="Ikematsu S."/>
        </authorList>
    </citation>
    <scope>NUCLEOTIDE SEQUENCE [LARGE SCALE GENOMIC DNA]</scope>
    <source>
        <strain evidence="5">lg38</strain>
    </source>
</reference>
<dbReference type="InterPro" id="IPR007737">
    <property type="entry name" value="Mga_HTH"/>
</dbReference>
<dbReference type="InterPro" id="IPR050661">
    <property type="entry name" value="BglG_antiterminators"/>
</dbReference>
<accession>A0A6L2ZVW1</accession>
<dbReference type="Pfam" id="PF05043">
    <property type="entry name" value="Mga"/>
    <property type="match status" value="1"/>
</dbReference>
<name>A0A6L2ZVW1_9LACT</name>
<protein>
    <submittedName>
        <fullName evidence="4">Transcriptional regulator</fullName>
    </submittedName>
</protein>
<evidence type="ECO:0000313" key="4">
    <source>
        <dbReference type="EMBL" id="GFO51670.1"/>
    </source>
</evidence>